<dbReference type="EMBL" id="BMLM01000001">
    <property type="protein sequence ID" value="GGN82981.1"/>
    <property type="molecule type" value="Genomic_DNA"/>
</dbReference>
<dbReference type="Proteomes" id="UP000626982">
    <property type="component" value="Unassembled WGS sequence"/>
</dbReference>
<reference evidence="2" key="1">
    <citation type="journal article" date="2019" name="Int. J. Syst. Evol. Microbiol.">
        <title>The Global Catalogue of Microorganisms (GCM) 10K type strain sequencing project: providing services to taxonomists for standard genome sequencing and annotation.</title>
        <authorList>
            <consortium name="The Broad Institute Genomics Platform"/>
            <consortium name="The Broad Institute Genome Sequencing Center for Infectious Disease"/>
            <person name="Wu L."/>
            <person name="Ma J."/>
        </authorList>
    </citation>
    <scope>NUCLEOTIDE SEQUENCE [LARGE SCALE GENOMIC DNA]</scope>
    <source>
        <strain evidence="2">CGMCC 1.6960</strain>
    </source>
</reference>
<evidence type="ECO:0000313" key="2">
    <source>
        <dbReference type="Proteomes" id="UP000626982"/>
    </source>
</evidence>
<comment type="caution">
    <text evidence="1">The sequence shown here is derived from an EMBL/GenBank/DDBJ whole genome shotgun (WGS) entry which is preliminary data.</text>
</comment>
<evidence type="ECO:0000313" key="1">
    <source>
        <dbReference type="EMBL" id="GGN82981.1"/>
    </source>
</evidence>
<dbReference type="RefSeq" id="WP_188717327.1">
    <property type="nucleotide sequence ID" value="NZ_BAABBD010000002.1"/>
</dbReference>
<evidence type="ECO:0008006" key="3">
    <source>
        <dbReference type="Google" id="ProtNLM"/>
    </source>
</evidence>
<gene>
    <name evidence="1" type="ORF">GCM10010968_13320</name>
</gene>
<accession>A0ABQ2KH56</accession>
<organism evidence="1 2">
    <name type="scientific">Agrococcus terreus</name>
    <dbReference type="NCBI Taxonomy" id="574649"/>
    <lineage>
        <taxon>Bacteria</taxon>
        <taxon>Bacillati</taxon>
        <taxon>Actinomycetota</taxon>
        <taxon>Actinomycetes</taxon>
        <taxon>Micrococcales</taxon>
        <taxon>Microbacteriaceae</taxon>
        <taxon>Agrococcus</taxon>
    </lineage>
</organism>
<sequence>MTAANTLRRRPATTSGVVWIHASPRALRTHLEWAVGHAVGDALRFVWQPQPAAPGAERTEVHWSGPVGTGARIASALAGWKDVRFEVAEDPAADSDGMRWMHTPQLGIAALRIDAAGGVLVPEERIRGAIEAAGPDARALLADLDDAMGGAWDRELEAYRHASDASPVVWLHRVG</sequence>
<name>A0ABQ2KH56_9MICO</name>
<keyword evidence="2" id="KW-1185">Reference proteome</keyword>
<dbReference type="InterPro" id="IPR021491">
    <property type="entry name" value="DUF3145"/>
</dbReference>
<protein>
    <recommendedName>
        <fullName evidence="3">DUF3145 domain-containing protein</fullName>
    </recommendedName>
</protein>
<dbReference type="Pfam" id="PF11343">
    <property type="entry name" value="DUF3145"/>
    <property type="match status" value="1"/>
</dbReference>
<proteinExistence type="predicted"/>